<keyword evidence="1" id="KW-0472">Membrane</keyword>
<evidence type="ECO:0000313" key="2">
    <source>
        <dbReference type="EMBL" id="KAG5600494.1"/>
    </source>
</evidence>
<evidence type="ECO:0000313" key="3">
    <source>
        <dbReference type="Proteomes" id="UP000824120"/>
    </source>
</evidence>
<keyword evidence="1" id="KW-0812">Transmembrane</keyword>
<keyword evidence="1" id="KW-1133">Transmembrane helix</keyword>
<feature type="transmembrane region" description="Helical" evidence="1">
    <location>
        <begin position="38"/>
        <end position="56"/>
    </location>
</feature>
<dbReference type="EMBL" id="JACXVP010000006">
    <property type="protein sequence ID" value="KAG5600494.1"/>
    <property type="molecule type" value="Genomic_DNA"/>
</dbReference>
<keyword evidence="3" id="KW-1185">Reference proteome</keyword>
<comment type="caution">
    <text evidence="2">The sequence shown here is derived from an EMBL/GenBank/DDBJ whole genome shotgun (WGS) entry which is preliminary data.</text>
</comment>
<proteinExistence type="predicted"/>
<reference evidence="2 3" key="1">
    <citation type="submission" date="2020-09" db="EMBL/GenBank/DDBJ databases">
        <title>De no assembly of potato wild relative species, Solanum commersonii.</title>
        <authorList>
            <person name="Cho K."/>
        </authorList>
    </citation>
    <scope>NUCLEOTIDE SEQUENCE [LARGE SCALE GENOMIC DNA]</scope>
    <source>
        <strain evidence="2">LZ3.2</strain>
        <tissue evidence="2">Leaf</tissue>
    </source>
</reference>
<evidence type="ECO:0000256" key="1">
    <source>
        <dbReference type="SAM" id="Phobius"/>
    </source>
</evidence>
<accession>A0A9J5YNN2</accession>
<gene>
    <name evidence="2" type="ORF">H5410_031864</name>
</gene>
<dbReference type="AlphaFoldDB" id="A0A9J5YNN2"/>
<protein>
    <submittedName>
        <fullName evidence="2">Uncharacterized protein</fullName>
    </submittedName>
</protein>
<name>A0A9J5YNN2_SOLCO</name>
<dbReference type="Proteomes" id="UP000824120">
    <property type="component" value="Chromosome 6"/>
</dbReference>
<sequence length="73" mass="8083">MEIRGNRLDKIFGFAARFPLGFRLASGSAKKKSNRGGVVWFCTLLLLKVNICWVFFELDWAGSEGKKVGSSGN</sequence>
<organism evidence="2 3">
    <name type="scientific">Solanum commersonii</name>
    <name type="common">Commerson's wild potato</name>
    <name type="synonym">Commerson's nightshade</name>
    <dbReference type="NCBI Taxonomy" id="4109"/>
    <lineage>
        <taxon>Eukaryota</taxon>
        <taxon>Viridiplantae</taxon>
        <taxon>Streptophyta</taxon>
        <taxon>Embryophyta</taxon>
        <taxon>Tracheophyta</taxon>
        <taxon>Spermatophyta</taxon>
        <taxon>Magnoliopsida</taxon>
        <taxon>eudicotyledons</taxon>
        <taxon>Gunneridae</taxon>
        <taxon>Pentapetalae</taxon>
        <taxon>asterids</taxon>
        <taxon>lamiids</taxon>
        <taxon>Solanales</taxon>
        <taxon>Solanaceae</taxon>
        <taxon>Solanoideae</taxon>
        <taxon>Solaneae</taxon>
        <taxon>Solanum</taxon>
    </lineage>
</organism>